<sequence length="140" mass="16450">MIGLTITEACYLEDISRSTWYRYEQKHPDIATKRRRWEKALSIRARVVIANKIFDKEKPSAYYAQWFLEREMDRETRNAQNELARANARKINAEIERIKAETKRLNSNDEGITKIVFSDDLKPDDEQKGNENDGADTKPK</sequence>
<dbReference type="EMBL" id="NGPL01000015">
    <property type="protein sequence ID" value="OYS70535.1"/>
    <property type="molecule type" value="Genomic_DNA"/>
</dbReference>
<name>A0A256SUJ7_LIMRT</name>
<feature type="coiled-coil region" evidence="1">
    <location>
        <begin position="69"/>
        <end position="108"/>
    </location>
</feature>
<protein>
    <submittedName>
        <fullName evidence="3">Uncharacterized protein</fullName>
    </submittedName>
</protein>
<reference evidence="3 4" key="2">
    <citation type="submission" date="2017-09" db="EMBL/GenBank/DDBJ databases">
        <title>Tripartite evolution among Lactobacillus johnsonii, Lactobacillus taiwanensis, Lactobacillus reuteri and their rodent host.</title>
        <authorList>
            <person name="Wang T."/>
            <person name="Knowles S."/>
            <person name="Cheng C."/>
        </authorList>
    </citation>
    <scope>NUCLEOTIDE SEQUENCE [LARGE SCALE GENOMIC DNA]</scope>
    <source>
        <strain evidence="3 4">114h</strain>
    </source>
</reference>
<dbReference type="Proteomes" id="UP000215747">
    <property type="component" value="Unassembled WGS sequence"/>
</dbReference>
<dbReference type="AlphaFoldDB" id="A0A256SUJ7"/>
<proteinExistence type="predicted"/>
<gene>
    <name evidence="3" type="ORF">CBF96_02065</name>
</gene>
<comment type="caution">
    <text evidence="3">The sequence shown here is derived from an EMBL/GenBank/DDBJ whole genome shotgun (WGS) entry which is preliminary data.</text>
</comment>
<evidence type="ECO:0000313" key="4">
    <source>
        <dbReference type="Proteomes" id="UP000215747"/>
    </source>
</evidence>
<organism evidence="3 4">
    <name type="scientific">Limosilactobacillus reuteri</name>
    <name type="common">Lactobacillus reuteri</name>
    <dbReference type="NCBI Taxonomy" id="1598"/>
    <lineage>
        <taxon>Bacteria</taxon>
        <taxon>Bacillati</taxon>
        <taxon>Bacillota</taxon>
        <taxon>Bacilli</taxon>
        <taxon>Lactobacillales</taxon>
        <taxon>Lactobacillaceae</taxon>
        <taxon>Limosilactobacillus</taxon>
    </lineage>
</organism>
<evidence type="ECO:0000313" key="3">
    <source>
        <dbReference type="EMBL" id="OYS70535.1"/>
    </source>
</evidence>
<feature type="region of interest" description="Disordered" evidence="2">
    <location>
        <begin position="116"/>
        <end position="140"/>
    </location>
</feature>
<evidence type="ECO:0000256" key="1">
    <source>
        <dbReference type="SAM" id="Coils"/>
    </source>
</evidence>
<feature type="compositionally biased region" description="Basic and acidic residues" evidence="2">
    <location>
        <begin position="117"/>
        <end position="140"/>
    </location>
</feature>
<keyword evidence="1" id="KW-0175">Coiled coil</keyword>
<reference evidence="4" key="1">
    <citation type="submission" date="2017-05" db="EMBL/GenBank/DDBJ databases">
        <authorList>
            <person name="Lin X.B."/>
            <person name="Stothard P."/>
            <person name="Tasseva G."/>
            <person name="Walter J."/>
        </authorList>
    </citation>
    <scope>NUCLEOTIDE SEQUENCE [LARGE SCALE GENOMIC DNA]</scope>
    <source>
        <strain evidence="4">114h</strain>
    </source>
</reference>
<accession>A0A256SUJ7</accession>
<evidence type="ECO:0000256" key="2">
    <source>
        <dbReference type="SAM" id="MobiDB-lite"/>
    </source>
</evidence>